<dbReference type="Ensembl" id="ENSXMAT00000038156.1">
    <property type="protein sequence ID" value="ENSXMAP00000035935.1"/>
    <property type="gene ID" value="ENSXMAG00000026326.1"/>
</dbReference>
<feature type="domain" description="RRM" evidence="2">
    <location>
        <begin position="30"/>
        <end position="106"/>
    </location>
</feature>
<dbReference type="PROSITE" id="PS50102">
    <property type="entry name" value="RRM"/>
    <property type="match status" value="1"/>
</dbReference>
<dbReference type="AlphaFoldDB" id="A0A3B5QZU5"/>
<dbReference type="InterPro" id="IPR035979">
    <property type="entry name" value="RBD_domain_sf"/>
</dbReference>
<dbReference type="SUPFAM" id="SSF54928">
    <property type="entry name" value="RNA-binding domain, RBD"/>
    <property type="match status" value="1"/>
</dbReference>
<dbReference type="InParanoid" id="A0A3B5QZU5"/>
<dbReference type="STRING" id="8083.ENSXMAP00000035935"/>
<reference evidence="4" key="1">
    <citation type="submission" date="2012-01" db="EMBL/GenBank/DDBJ databases">
        <authorList>
            <person name="Walter R."/>
            <person name="Schartl M."/>
            <person name="Warren W."/>
        </authorList>
    </citation>
    <scope>NUCLEOTIDE SEQUENCE [LARGE SCALE GENOMIC DNA]</scope>
    <source>
        <strain evidence="4">JP 163 A</strain>
    </source>
</reference>
<dbReference type="Proteomes" id="UP000002852">
    <property type="component" value="Unassembled WGS sequence"/>
</dbReference>
<dbReference type="CDD" id="cd00590">
    <property type="entry name" value="RRM_SF"/>
    <property type="match status" value="1"/>
</dbReference>
<protein>
    <recommendedName>
        <fullName evidence="2">RRM domain-containing protein</fullName>
    </recommendedName>
</protein>
<dbReference type="Pfam" id="PF00076">
    <property type="entry name" value="RRM_1"/>
    <property type="match status" value="1"/>
</dbReference>
<dbReference type="GeneTree" id="ENSGT00940000169688"/>
<evidence type="ECO:0000256" key="1">
    <source>
        <dbReference type="PROSITE-ProRule" id="PRU00176"/>
    </source>
</evidence>
<dbReference type="SMART" id="SM00360">
    <property type="entry name" value="RRM"/>
    <property type="match status" value="1"/>
</dbReference>
<proteinExistence type="predicted"/>
<keyword evidence="4" id="KW-1185">Reference proteome</keyword>
<reference evidence="3" key="3">
    <citation type="submission" date="2025-08" db="UniProtKB">
        <authorList>
            <consortium name="Ensembl"/>
        </authorList>
    </citation>
    <scope>IDENTIFICATION</scope>
    <source>
        <strain evidence="3">JP 163 A</strain>
    </source>
</reference>
<keyword evidence="1" id="KW-0694">RNA-binding</keyword>
<evidence type="ECO:0000313" key="4">
    <source>
        <dbReference type="Proteomes" id="UP000002852"/>
    </source>
</evidence>
<dbReference type="InterPro" id="IPR012677">
    <property type="entry name" value="Nucleotide-bd_a/b_plait_sf"/>
</dbReference>
<accession>A0A3B5QZU5</accession>
<organism evidence="3 4">
    <name type="scientific">Xiphophorus maculatus</name>
    <name type="common">Southern platyfish</name>
    <name type="synonym">Platypoecilus maculatus</name>
    <dbReference type="NCBI Taxonomy" id="8083"/>
    <lineage>
        <taxon>Eukaryota</taxon>
        <taxon>Metazoa</taxon>
        <taxon>Chordata</taxon>
        <taxon>Craniata</taxon>
        <taxon>Vertebrata</taxon>
        <taxon>Euteleostomi</taxon>
        <taxon>Actinopterygii</taxon>
        <taxon>Neopterygii</taxon>
        <taxon>Teleostei</taxon>
        <taxon>Neoteleostei</taxon>
        <taxon>Acanthomorphata</taxon>
        <taxon>Ovalentaria</taxon>
        <taxon>Atherinomorphae</taxon>
        <taxon>Cyprinodontiformes</taxon>
        <taxon>Poeciliidae</taxon>
        <taxon>Poeciliinae</taxon>
        <taxon>Xiphophorus</taxon>
    </lineage>
</organism>
<reference evidence="3" key="4">
    <citation type="submission" date="2025-09" db="UniProtKB">
        <authorList>
            <consortium name="Ensembl"/>
        </authorList>
    </citation>
    <scope>IDENTIFICATION</scope>
    <source>
        <strain evidence="3">JP 163 A</strain>
    </source>
</reference>
<sequence>IGERAPKERIYIELPKKYRAVLSKFYDLDHGLFITDLNPYINEDYVAAYFKPFGCVTMCQIKNSPGSSKDRLAYVRFSTEAEADLADWAGPHFIGGTECKVRRVVSPKGTRDCFHVLSVKKKHENYFGSEYCLLCVLTIMSQNLCPLQNQTTIRMWPFQKPNQYVRIREAVG</sequence>
<dbReference type="GO" id="GO:0003723">
    <property type="term" value="F:RNA binding"/>
    <property type="evidence" value="ECO:0007669"/>
    <property type="project" value="UniProtKB-UniRule"/>
</dbReference>
<evidence type="ECO:0000259" key="2">
    <source>
        <dbReference type="PROSITE" id="PS50102"/>
    </source>
</evidence>
<evidence type="ECO:0000313" key="3">
    <source>
        <dbReference type="Ensembl" id="ENSXMAP00000035935.1"/>
    </source>
</evidence>
<reference evidence="4" key="2">
    <citation type="journal article" date="2013" name="Nat. Genet.">
        <title>The genome of the platyfish, Xiphophorus maculatus, provides insights into evolutionary adaptation and several complex traits.</title>
        <authorList>
            <person name="Schartl M."/>
            <person name="Walter R.B."/>
            <person name="Shen Y."/>
            <person name="Garcia T."/>
            <person name="Catchen J."/>
            <person name="Amores A."/>
            <person name="Braasch I."/>
            <person name="Chalopin D."/>
            <person name="Volff J.N."/>
            <person name="Lesch K.P."/>
            <person name="Bisazza A."/>
            <person name="Minx P."/>
            <person name="Hillier L."/>
            <person name="Wilson R.K."/>
            <person name="Fuerstenberg S."/>
            <person name="Boore J."/>
            <person name="Searle S."/>
            <person name="Postlethwait J.H."/>
            <person name="Warren W.C."/>
        </authorList>
    </citation>
    <scope>NUCLEOTIDE SEQUENCE [LARGE SCALE GENOMIC DNA]</scope>
    <source>
        <strain evidence="4">JP 163 A</strain>
    </source>
</reference>
<dbReference type="Gene3D" id="3.30.70.330">
    <property type="match status" value="1"/>
</dbReference>
<name>A0A3B5QZU5_XIPMA</name>
<dbReference type="InterPro" id="IPR000504">
    <property type="entry name" value="RRM_dom"/>
</dbReference>